<feature type="transmembrane region" description="Helical" evidence="4">
    <location>
        <begin position="171"/>
        <end position="189"/>
    </location>
</feature>
<protein>
    <recommendedName>
        <fullName evidence="5">Alginate lyase domain-containing protein</fullName>
    </recommendedName>
</protein>
<dbReference type="VEuPathDB" id="FungiDB:A1Q1_07571"/>
<dbReference type="InterPro" id="IPR008929">
    <property type="entry name" value="Chondroitin_lyas"/>
</dbReference>
<dbReference type="SUPFAM" id="SSF48230">
    <property type="entry name" value="Chondroitin AC/alginate lyase"/>
    <property type="match status" value="1"/>
</dbReference>
<evidence type="ECO:0000313" key="6">
    <source>
        <dbReference type="EMBL" id="EJT53196.1"/>
    </source>
</evidence>
<feature type="domain" description="Alginate lyase" evidence="5">
    <location>
        <begin position="297"/>
        <end position="404"/>
    </location>
</feature>
<feature type="region of interest" description="Disordered" evidence="3">
    <location>
        <begin position="1"/>
        <end position="42"/>
    </location>
</feature>
<dbReference type="GO" id="GO:0016829">
    <property type="term" value="F:lyase activity"/>
    <property type="evidence" value="ECO:0007669"/>
    <property type="project" value="UniProtKB-KW"/>
</dbReference>
<dbReference type="Gene3D" id="1.50.10.100">
    <property type="entry name" value="Chondroitin AC/alginate lyase"/>
    <property type="match status" value="2"/>
</dbReference>
<dbReference type="HOGENOM" id="CLU_390385_0_0_1"/>
<evidence type="ECO:0000256" key="4">
    <source>
        <dbReference type="SAM" id="Phobius"/>
    </source>
</evidence>
<feature type="region of interest" description="Disordered" evidence="3">
    <location>
        <begin position="418"/>
        <end position="442"/>
    </location>
</feature>
<keyword evidence="4" id="KW-1133">Transmembrane helix</keyword>
<dbReference type="AlphaFoldDB" id="J8TJ50"/>
<dbReference type="KEGG" id="tasa:A1Q1_07571"/>
<dbReference type="EMBL" id="ALBS01000006">
    <property type="protein sequence ID" value="EJT53196.1"/>
    <property type="molecule type" value="Genomic_DNA"/>
</dbReference>
<accession>J8TJ50</accession>
<sequence length="707" mass="77530">MMVTDVEGRVDRGGGKLPDRSTRQAADGQARQASVPDQGLRPGLTAVQSWARPARPALAPGAPIVPRALPGCSWAGALAFLLAGHGWAGWLAHQRLVVEPHAIGSPDKALATGRPWCRVPQPQPRVQSRPRAAVPIQSLLTRRIIIVPKPSTLTLYLLTTRTTRPRLRHRLALLAALLAVAVFTLATLVDMPSFSALKNKLQGVLSDEKAPPPVPGNKPMNNAPGTPMADDDCECPPSGGGSKVLNVPKYPDLPLMPTSHEPLNNKAVERLKALCDKAVKSGETYTITNSPITCPVGKHYLYTLKPYWWETKPGCWANIAEQRDGQRNPLCDKPQGQKQLQAFAQTIYQMAYGCKYVGDQSYKDYADKLINVFFLDPDTRMDPAVKYAQSKPGAEPDGNELFVVAPLLEGLESLARMTRARSAEHSSSTRHPKPKSKNGLDSRCHAVQLNRASRADGPKILPFGGILACARLALSVPSQVFVPRSTSTQSSPCVEGQADEQDRYMILVSQALRQVPCEKYDGVLRDWFKQHADFFMNSPQGKSASTYPNNVGMWYAAGLATHLAYADPAQATTYARQAMSQQMARTPSEFFAHELKRTRPRHYVLFALEAIFILAGEISGDPSQAPPPEVCQWLASLVQYARSVRPGAMEAEREADNRYQFSCRLTRSRSDLRSLSVYVTRVMEGKTTWAIGPIFPADLGVSDVSRN</sequence>
<proteinExistence type="predicted"/>
<evidence type="ECO:0000256" key="1">
    <source>
        <dbReference type="ARBA" id="ARBA00022729"/>
    </source>
</evidence>
<dbReference type="InterPro" id="IPR008397">
    <property type="entry name" value="Alginate_lyase_dom"/>
</dbReference>
<dbReference type="Proteomes" id="UP000002748">
    <property type="component" value="Unassembled WGS sequence"/>
</dbReference>
<evidence type="ECO:0000256" key="2">
    <source>
        <dbReference type="ARBA" id="ARBA00023239"/>
    </source>
</evidence>
<dbReference type="GO" id="GO:0042597">
    <property type="term" value="C:periplasmic space"/>
    <property type="evidence" value="ECO:0007669"/>
    <property type="project" value="InterPro"/>
</dbReference>
<keyword evidence="2" id="KW-0456">Lyase</keyword>
<gene>
    <name evidence="6" type="ORF">A1Q1_07571</name>
</gene>
<feature type="domain" description="Alginate lyase" evidence="5">
    <location>
        <begin position="511"/>
        <end position="615"/>
    </location>
</feature>
<evidence type="ECO:0000259" key="5">
    <source>
        <dbReference type="Pfam" id="PF05426"/>
    </source>
</evidence>
<comment type="caution">
    <text evidence="6">The sequence shown here is derived from an EMBL/GenBank/DDBJ whole genome shotgun (WGS) entry which is preliminary data.</text>
</comment>
<keyword evidence="1" id="KW-0732">Signal</keyword>
<feature type="compositionally biased region" description="Basic and acidic residues" evidence="3">
    <location>
        <begin position="1"/>
        <end position="22"/>
    </location>
</feature>
<dbReference type="GeneID" id="25991083"/>
<evidence type="ECO:0000313" key="7">
    <source>
        <dbReference type="Proteomes" id="UP000002748"/>
    </source>
</evidence>
<evidence type="ECO:0000256" key="3">
    <source>
        <dbReference type="SAM" id="MobiDB-lite"/>
    </source>
</evidence>
<keyword evidence="4" id="KW-0812">Transmembrane</keyword>
<dbReference type="RefSeq" id="XP_014184262.1">
    <property type="nucleotide sequence ID" value="XM_014328787.1"/>
</dbReference>
<reference evidence="6 7" key="1">
    <citation type="journal article" date="2012" name="Eukaryot. Cell">
        <title>Draft genome sequence of CBS 2479, the standard type strain of Trichosporon asahii.</title>
        <authorList>
            <person name="Yang R.Y."/>
            <person name="Li H.T."/>
            <person name="Zhu H."/>
            <person name="Zhou G.P."/>
            <person name="Wang M."/>
            <person name="Wang L."/>
        </authorList>
    </citation>
    <scope>NUCLEOTIDE SEQUENCE [LARGE SCALE GENOMIC DNA]</scope>
    <source>
        <strain evidence="7">ATCC 90039 / CBS 2479 / JCM 2466 / KCTC 7840 / NCYC 2677 / UAMH 7654</strain>
    </source>
</reference>
<dbReference type="OrthoDB" id="63533at2759"/>
<keyword evidence="4" id="KW-0472">Membrane</keyword>
<dbReference type="Pfam" id="PF05426">
    <property type="entry name" value="Alginate_lyase"/>
    <property type="match status" value="2"/>
</dbReference>
<name>J8TJ50_TRIAS</name>
<organism evidence="6 7">
    <name type="scientific">Trichosporon asahii var. asahii (strain ATCC 90039 / CBS 2479 / JCM 2466 / KCTC 7840 / NBRC 103889/ NCYC 2677 / UAMH 7654)</name>
    <name type="common">Yeast</name>
    <dbReference type="NCBI Taxonomy" id="1186058"/>
    <lineage>
        <taxon>Eukaryota</taxon>
        <taxon>Fungi</taxon>
        <taxon>Dikarya</taxon>
        <taxon>Basidiomycota</taxon>
        <taxon>Agaricomycotina</taxon>
        <taxon>Tremellomycetes</taxon>
        <taxon>Trichosporonales</taxon>
        <taxon>Trichosporonaceae</taxon>
        <taxon>Trichosporon</taxon>
    </lineage>
</organism>